<evidence type="ECO:0000313" key="4">
    <source>
        <dbReference type="Proteomes" id="UP001273166"/>
    </source>
</evidence>
<reference evidence="3" key="2">
    <citation type="submission" date="2023-06" db="EMBL/GenBank/DDBJ databases">
        <authorList>
            <consortium name="Lawrence Berkeley National Laboratory"/>
            <person name="Mondo S.J."/>
            <person name="Hensen N."/>
            <person name="Bonometti L."/>
            <person name="Westerberg I."/>
            <person name="Brannstrom I.O."/>
            <person name="Guillou S."/>
            <person name="Cros-Aarteil S."/>
            <person name="Calhoun S."/>
            <person name="Haridas S."/>
            <person name="Kuo A."/>
            <person name="Pangilinan J."/>
            <person name="Riley R."/>
            <person name="Labutti K."/>
            <person name="Andreopoulos B."/>
            <person name="Lipzen A."/>
            <person name="Chen C."/>
            <person name="Yanf M."/>
            <person name="Daum C."/>
            <person name="Ng V."/>
            <person name="Clum A."/>
            <person name="Steindorff A."/>
            <person name="Ohm R."/>
            <person name="Martin F."/>
            <person name="Silar P."/>
            <person name="Natvig D."/>
            <person name="Lalanne C."/>
            <person name="Gautier V."/>
            <person name="Ament-Velasquez S.L."/>
            <person name="Kruys A."/>
            <person name="Hutchinson M.I."/>
            <person name="Powell A.J."/>
            <person name="Barry K."/>
            <person name="Miller A.N."/>
            <person name="Grigoriev I.V."/>
            <person name="Debuchy R."/>
            <person name="Gladieux P."/>
            <person name="Thoren M.H."/>
            <person name="Johannesson H."/>
        </authorList>
    </citation>
    <scope>NUCLEOTIDE SEQUENCE</scope>
    <source>
        <strain evidence="3">CBS 333.67</strain>
    </source>
</reference>
<dbReference type="AlphaFoldDB" id="A0AAJ0H280"/>
<dbReference type="GeneID" id="87884883"/>
<keyword evidence="2" id="KW-0472">Membrane</keyword>
<feature type="compositionally biased region" description="Polar residues" evidence="1">
    <location>
        <begin position="47"/>
        <end position="73"/>
    </location>
</feature>
<organism evidence="3 4">
    <name type="scientific">Chaetomium strumarium</name>
    <dbReference type="NCBI Taxonomy" id="1170767"/>
    <lineage>
        <taxon>Eukaryota</taxon>
        <taxon>Fungi</taxon>
        <taxon>Dikarya</taxon>
        <taxon>Ascomycota</taxon>
        <taxon>Pezizomycotina</taxon>
        <taxon>Sordariomycetes</taxon>
        <taxon>Sordariomycetidae</taxon>
        <taxon>Sordariales</taxon>
        <taxon>Chaetomiaceae</taxon>
        <taxon>Chaetomium</taxon>
    </lineage>
</organism>
<feature type="transmembrane region" description="Helical" evidence="2">
    <location>
        <begin position="219"/>
        <end position="239"/>
    </location>
</feature>
<dbReference type="Proteomes" id="UP001273166">
    <property type="component" value="Unassembled WGS sequence"/>
</dbReference>
<accession>A0AAJ0H280</accession>
<keyword evidence="2" id="KW-0812">Transmembrane</keyword>
<keyword evidence="2" id="KW-1133">Transmembrane helix</keyword>
<evidence type="ECO:0000313" key="3">
    <source>
        <dbReference type="EMBL" id="KAK3310464.1"/>
    </source>
</evidence>
<feature type="transmembrane region" description="Helical" evidence="2">
    <location>
        <begin position="191"/>
        <end position="212"/>
    </location>
</feature>
<dbReference type="EMBL" id="JAUDZG010000001">
    <property type="protein sequence ID" value="KAK3310464.1"/>
    <property type="molecule type" value="Genomic_DNA"/>
</dbReference>
<dbReference type="RefSeq" id="XP_062726244.1">
    <property type="nucleotide sequence ID" value="XM_062866054.1"/>
</dbReference>
<proteinExistence type="predicted"/>
<keyword evidence="4" id="KW-1185">Reference proteome</keyword>
<feature type="compositionally biased region" description="Basic and acidic residues" evidence="1">
    <location>
        <begin position="106"/>
        <end position="117"/>
    </location>
</feature>
<name>A0AAJ0H280_9PEZI</name>
<feature type="region of interest" description="Disordered" evidence="1">
    <location>
        <begin position="1"/>
        <end position="184"/>
    </location>
</feature>
<evidence type="ECO:0000256" key="1">
    <source>
        <dbReference type="SAM" id="MobiDB-lite"/>
    </source>
</evidence>
<evidence type="ECO:0000256" key="2">
    <source>
        <dbReference type="SAM" id="Phobius"/>
    </source>
</evidence>
<reference evidence="3" key="1">
    <citation type="journal article" date="2023" name="Mol. Phylogenet. Evol.">
        <title>Genome-scale phylogeny and comparative genomics of the fungal order Sordariales.</title>
        <authorList>
            <person name="Hensen N."/>
            <person name="Bonometti L."/>
            <person name="Westerberg I."/>
            <person name="Brannstrom I.O."/>
            <person name="Guillou S."/>
            <person name="Cros-Aarteil S."/>
            <person name="Calhoun S."/>
            <person name="Haridas S."/>
            <person name="Kuo A."/>
            <person name="Mondo S."/>
            <person name="Pangilinan J."/>
            <person name="Riley R."/>
            <person name="LaButti K."/>
            <person name="Andreopoulos B."/>
            <person name="Lipzen A."/>
            <person name="Chen C."/>
            <person name="Yan M."/>
            <person name="Daum C."/>
            <person name="Ng V."/>
            <person name="Clum A."/>
            <person name="Steindorff A."/>
            <person name="Ohm R.A."/>
            <person name="Martin F."/>
            <person name="Silar P."/>
            <person name="Natvig D.O."/>
            <person name="Lalanne C."/>
            <person name="Gautier V."/>
            <person name="Ament-Velasquez S.L."/>
            <person name="Kruys A."/>
            <person name="Hutchinson M.I."/>
            <person name="Powell A.J."/>
            <person name="Barry K."/>
            <person name="Miller A.N."/>
            <person name="Grigoriev I.V."/>
            <person name="Debuchy R."/>
            <person name="Gladieux P."/>
            <person name="Hiltunen Thoren M."/>
            <person name="Johannesson H."/>
        </authorList>
    </citation>
    <scope>NUCLEOTIDE SEQUENCE</scope>
    <source>
        <strain evidence="3">CBS 333.67</strain>
    </source>
</reference>
<gene>
    <name evidence="3" type="ORF">B0T15DRAFT_481825</name>
</gene>
<protein>
    <submittedName>
        <fullName evidence="3">Uncharacterized protein</fullName>
    </submittedName>
</protein>
<comment type="caution">
    <text evidence="3">The sequence shown here is derived from an EMBL/GenBank/DDBJ whole genome shotgun (WGS) entry which is preliminary data.</text>
</comment>
<sequence length="592" mass="65498">MVTTRSSSRRDFQPESSWRMVEGVSENDSFDTSVLHDDEEFMISEGSDPSQQTGSQPYSIGGSQPWSIGGSQDDSIENFLSKAEEDEQVLLRSPFRPSVPKSVRQSSRDMARHRSPEPEFYMPKVDVESPRRRASTRSTTTVRAISPPPPARGLRRRQGGTTGSSGEQQRTNNDQRPYTDARPSFGDRVSASLAGATLDALFWVIGLVGLALRYAQKPLAVLLSLYVAFGGIILLQNLATKSFYTALTPICRIPGASLLELPFCPDFGPATADGEERKPGVEFDSLMDVQEQLGRVVEKSAHGVPLSIEMKRTEASIRDLRILVRYSTLQGKDELLLELDGFVDTVGTVSRDIQKFNARIGSAIDWVISMNRWTSRHLDTLDGGNGEQHQGGLVGAWISRVFAPFQPVVFTERQLVDTYVEHATLVSDKIAKLIDQAEAVLATLSKAGEHTEAIYDFVARTQTSVRVRRDEILSTLWALVGGSRSQIANLNRQLSLLRHVDAQRSDAIRQLTELVSDLEKIQAALGDLRDRVAEPGLAGERAGVPLSVHVDTINRGVHRLEDARSRIREIEKDRIQEVLARGSGQEKLIEQS</sequence>